<dbReference type="AlphaFoldDB" id="A0AAV4VMR3"/>
<dbReference type="EMBL" id="BPLR01014819">
    <property type="protein sequence ID" value="GIY71517.1"/>
    <property type="molecule type" value="Genomic_DNA"/>
</dbReference>
<dbReference type="InterPro" id="IPR036850">
    <property type="entry name" value="NDK-like_dom_sf"/>
</dbReference>
<keyword evidence="2" id="KW-1185">Reference proteome</keyword>
<evidence type="ECO:0000313" key="1">
    <source>
        <dbReference type="EMBL" id="GIY71517.1"/>
    </source>
</evidence>
<evidence type="ECO:0000313" key="2">
    <source>
        <dbReference type="Proteomes" id="UP001054945"/>
    </source>
</evidence>
<dbReference type="Gene3D" id="3.30.70.141">
    <property type="entry name" value="Nucleoside diphosphate kinase-like domain"/>
    <property type="match status" value="1"/>
</dbReference>
<protein>
    <submittedName>
        <fullName evidence="1">Protein XRP2</fullName>
    </submittedName>
</protein>
<comment type="caution">
    <text evidence="1">The sequence shown here is derived from an EMBL/GenBank/DDBJ whole genome shotgun (WGS) entry which is preliminary data.</text>
</comment>
<reference evidence="1 2" key="1">
    <citation type="submission" date="2021-06" db="EMBL/GenBank/DDBJ databases">
        <title>Caerostris extrusa draft genome.</title>
        <authorList>
            <person name="Kono N."/>
            <person name="Arakawa K."/>
        </authorList>
    </citation>
    <scope>NUCLEOTIDE SEQUENCE [LARGE SCALE GENOMIC DNA]</scope>
</reference>
<sequence length="117" mass="12952">MILLLQKEKEIGLCCPRMPELRDFFPLPSPEKLGDLQIMTDPKVVLFIIACIQLFPGPVIGLEYNGKDCINMCLETAKNIATSTGCTGLVYVSTCPKTARKQIESFFSHADVQLSSQ</sequence>
<name>A0AAV4VMR3_CAEEX</name>
<dbReference type="Proteomes" id="UP001054945">
    <property type="component" value="Unassembled WGS sequence"/>
</dbReference>
<proteinExistence type="predicted"/>
<gene>
    <name evidence="1" type="primary">RP2</name>
    <name evidence="1" type="ORF">CEXT_640391</name>
</gene>
<accession>A0AAV4VMR3</accession>
<organism evidence="1 2">
    <name type="scientific">Caerostris extrusa</name>
    <name type="common">Bark spider</name>
    <name type="synonym">Caerostris bankana</name>
    <dbReference type="NCBI Taxonomy" id="172846"/>
    <lineage>
        <taxon>Eukaryota</taxon>
        <taxon>Metazoa</taxon>
        <taxon>Ecdysozoa</taxon>
        <taxon>Arthropoda</taxon>
        <taxon>Chelicerata</taxon>
        <taxon>Arachnida</taxon>
        <taxon>Araneae</taxon>
        <taxon>Araneomorphae</taxon>
        <taxon>Entelegynae</taxon>
        <taxon>Araneoidea</taxon>
        <taxon>Araneidae</taxon>
        <taxon>Caerostris</taxon>
    </lineage>
</organism>